<dbReference type="Proteomes" id="UP000031553">
    <property type="component" value="Unassembled WGS sequence"/>
</dbReference>
<dbReference type="InterPro" id="IPR027450">
    <property type="entry name" value="AlkB-like"/>
</dbReference>
<feature type="binding site" evidence="5">
    <location>
        <begin position="138"/>
        <end position="140"/>
    </location>
    <ligand>
        <name>2-oxoglutarate</name>
        <dbReference type="ChEBI" id="CHEBI:16810"/>
    </ligand>
</feature>
<dbReference type="Pfam" id="PF13532">
    <property type="entry name" value="2OG-FeII_Oxy_2"/>
    <property type="match status" value="1"/>
</dbReference>
<dbReference type="AlphaFoldDB" id="A0A0N1FPW5"/>
<dbReference type="GO" id="GO:0005737">
    <property type="term" value="C:cytoplasm"/>
    <property type="evidence" value="ECO:0007669"/>
    <property type="project" value="TreeGrafter"/>
</dbReference>
<keyword evidence="3" id="KW-0560">Oxidoreductase</keyword>
<feature type="binding site" evidence="5">
    <location>
        <begin position="94"/>
        <end position="96"/>
    </location>
    <ligand>
        <name>substrate</name>
    </ligand>
</feature>
<feature type="binding site" evidence="5">
    <location>
        <position position="153"/>
    </location>
    <ligand>
        <name>substrate</name>
    </ligand>
</feature>
<dbReference type="NCBIfam" id="NF011930">
    <property type="entry name" value="PRK15401.1"/>
    <property type="match status" value="1"/>
</dbReference>
<dbReference type="GO" id="GO:0035513">
    <property type="term" value="P:oxidative RNA demethylation"/>
    <property type="evidence" value="ECO:0007669"/>
    <property type="project" value="TreeGrafter"/>
</dbReference>
<evidence type="ECO:0000256" key="3">
    <source>
        <dbReference type="ARBA" id="ARBA00023002"/>
    </source>
</evidence>
<feature type="binding site" evidence="5">
    <location>
        <position position="87"/>
    </location>
    <ligand>
        <name>substrate</name>
    </ligand>
</feature>
<dbReference type="EMBL" id="JUFX02000112">
    <property type="protein sequence ID" value="KPH87462.1"/>
    <property type="molecule type" value="Genomic_DNA"/>
</dbReference>
<protein>
    <submittedName>
        <fullName evidence="8">Dioxygenase</fullName>
    </submittedName>
</protein>
<evidence type="ECO:0000313" key="9">
    <source>
        <dbReference type="Proteomes" id="UP000031553"/>
    </source>
</evidence>
<dbReference type="GO" id="GO:0035515">
    <property type="term" value="F:oxidative RNA demethylase activity"/>
    <property type="evidence" value="ECO:0007669"/>
    <property type="project" value="TreeGrafter"/>
</dbReference>
<feature type="binding site" evidence="6">
    <location>
        <position position="149"/>
    </location>
    <ligand>
        <name>Fe cation</name>
        <dbReference type="ChEBI" id="CHEBI:24875"/>
        <note>catalytic</note>
    </ligand>
</feature>
<evidence type="ECO:0000259" key="7">
    <source>
        <dbReference type="PROSITE" id="PS51471"/>
    </source>
</evidence>
<dbReference type="InterPro" id="IPR004574">
    <property type="entry name" value="Alkb"/>
</dbReference>
<evidence type="ECO:0000256" key="6">
    <source>
        <dbReference type="PIRSR" id="PIRSR604574-2"/>
    </source>
</evidence>
<comment type="caution">
    <text evidence="8">The sequence shown here is derived from an EMBL/GenBank/DDBJ whole genome shotgun (WGS) entry which is preliminary data.</text>
</comment>
<dbReference type="InterPro" id="IPR005123">
    <property type="entry name" value="Oxoglu/Fe-dep_dioxygenase_dom"/>
</dbReference>
<dbReference type="SUPFAM" id="SSF51197">
    <property type="entry name" value="Clavaminate synthase-like"/>
    <property type="match status" value="1"/>
</dbReference>
<dbReference type="InterPro" id="IPR037151">
    <property type="entry name" value="AlkB-like_sf"/>
</dbReference>
<sequence length="230" mass="25055">MGAPFSFGGRDGAMTQHEFMLDPPARAQLPDVLDTGAYILRGHAVGHAADMIAGIRAIARAMPFRRMATPGGGRMSVAMTACGAGGWWSDARGYRYVARDPETGRPWPAMPEAWRDFATEAARQAGYEGFVPDVCLINGYRPGARMGLHQDRDERLDAPVVSVSFGLPAIFQWGGQRRSDPLRRVPLRHGDVVVWGGPSRLVFHGVAILRAGDHAVTGPCRYNLTFRRVG</sequence>
<feature type="binding site" evidence="5">
    <location>
        <begin position="221"/>
        <end position="227"/>
    </location>
    <ligand>
        <name>2-oxoglutarate</name>
        <dbReference type="ChEBI" id="CHEBI:16810"/>
    </ligand>
</feature>
<dbReference type="PANTHER" id="PTHR16557">
    <property type="entry name" value="ALKYLATED DNA REPAIR PROTEIN ALKB-RELATED"/>
    <property type="match status" value="1"/>
</dbReference>
<keyword evidence="4 6" id="KW-0408">Iron</keyword>
<comment type="cofactor">
    <cofactor evidence="6">
        <name>Fe(2+)</name>
        <dbReference type="ChEBI" id="CHEBI:29033"/>
    </cofactor>
    <text evidence="6">Binds 1 Fe(2+) ion per subunit.</text>
</comment>
<dbReference type="PANTHER" id="PTHR16557:SF2">
    <property type="entry name" value="NUCLEIC ACID DIOXYGENASE ALKBH1"/>
    <property type="match status" value="1"/>
</dbReference>
<feature type="binding site" evidence="5">
    <location>
        <position position="178"/>
    </location>
    <ligand>
        <name>substrate</name>
    </ligand>
</feature>
<name>A0A0N1FPW5_9PROT</name>
<keyword evidence="2 8" id="KW-0223">Dioxygenase</keyword>
<evidence type="ECO:0000256" key="2">
    <source>
        <dbReference type="ARBA" id="ARBA00022964"/>
    </source>
</evidence>
<dbReference type="GO" id="GO:0035516">
    <property type="term" value="F:broad specificity oxidative DNA demethylase activity"/>
    <property type="evidence" value="ECO:0007669"/>
    <property type="project" value="TreeGrafter"/>
</dbReference>
<organism evidence="8 9">
    <name type="scientific">Komagataeibacter intermedius AF2</name>
    <dbReference type="NCBI Taxonomy" id="1458464"/>
    <lineage>
        <taxon>Bacteria</taxon>
        <taxon>Pseudomonadati</taxon>
        <taxon>Pseudomonadota</taxon>
        <taxon>Alphaproteobacteria</taxon>
        <taxon>Acetobacterales</taxon>
        <taxon>Acetobacteraceae</taxon>
        <taxon>Komagataeibacter</taxon>
    </lineage>
</organism>
<gene>
    <name evidence="8" type="ORF">GLUCOINTEAF2_0200327</name>
</gene>
<proteinExistence type="predicted"/>
<feature type="binding site" evidence="6">
    <location>
        <position position="204"/>
    </location>
    <ligand>
        <name>Fe cation</name>
        <dbReference type="ChEBI" id="CHEBI:24875"/>
        <note>catalytic</note>
    </ligand>
</feature>
<dbReference type="PROSITE" id="PS51471">
    <property type="entry name" value="FE2OG_OXY"/>
    <property type="match status" value="1"/>
</dbReference>
<feature type="binding site" evidence="6">
    <location>
        <position position="151"/>
    </location>
    <ligand>
        <name>Fe cation</name>
        <dbReference type="ChEBI" id="CHEBI:24875"/>
        <note>catalytic</note>
    </ligand>
</feature>
<keyword evidence="1 6" id="KW-0479">Metal-binding</keyword>
<dbReference type="Gene3D" id="2.60.120.590">
    <property type="entry name" value="Alpha-ketoglutarate-dependent dioxygenase AlkB-like"/>
    <property type="match status" value="1"/>
</dbReference>
<evidence type="ECO:0000313" key="8">
    <source>
        <dbReference type="EMBL" id="KPH87462.1"/>
    </source>
</evidence>
<accession>A0A0N1FPW5</accession>
<feature type="domain" description="Fe2OG dioxygenase" evidence="7">
    <location>
        <begin position="131"/>
        <end position="230"/>
    </location>
</feature>
<evidence type="ECO:0000256" key="5">
    <source>
        <dbReference type="PIRSR" id="PIRSR604574-1"/>
    </source>
</evidence>
<reference evidence="8 9" key="1">
    <citation type="submission" date="2015-07" db="EMBL/GenBank/DDBJ databases">
        <title>Draft Genome Sequence of Komagataeibacter intermedius Strain AF2, Isolated from Kombucha Tea.</title>
        <authorList>
            <person name="Santos R.A."/>
            <person name="Berretta A.A."/>
            <person name="Barud H.S."/>
            <person name="Ribeiro S.J."/>
            <person name="Gonzalez-Garcia L.N."/>
            <person name="Zucchi T.D."/>
            <person name="Goldman G.H."/>
            <person name="Riano-Pachon D.M."/>
        </authorList>
    </citation>
    <scope>NUCLEOTIDE SEQUENCE [LARGE SCALE GENOMIC DNA]</scope>
    <source>
        <strain evidence="8 9">AF2</strain>
    </source>
</reference>
<evidence type="ECO:0000256" key="1">
    <source>
        <dbReference type="ARBA" id="ARBA00022723"/>
    </source>
</evidence>
<dbReference type="GO" id="GO:0008198">
    <property type="term" value="F:ferrous iron binding"/>
    <property type="evidence" value="ECO:0007669"/>
    <property type="project" value="TreeGrafter"/>
</dbReference>
<evidence type="ECO:0000256" key="4">
    <source>
        <dbReference type="ARBA" id="ARBA00023004"/>
    </source>
</evidence>